<accession>A0A644WLK5</accession>
<reference evidence="1" key="1">
    <citation type="submission" date="2019-08" db="EMBL/GenBank/DDBJ databases">
        <authorList>
            <person name="Kucharzyk K."/>
            <person name="Murdoch R.W."/>
            <person name="Higgins S."/>
            <person name="Loffler F."/>
        </authorList>
    </citation>
    <scope>NUCLEOTIDE SEQUENCE</scope>
</reference>
<protein>
    <recommendedName>
        <fullName evidence="2">DUF4352 domain-containing protein</fullName>
    </recommendedName>
</protein>
<organism evidence="1">
    <name type="scientific">bioreactor metagenome</name>
    <dbReference type="NCBI Taxonomy" id="1076179"/>
    <lineage>
        <taxon>unclassified sequences</taxon>
        <taxon>metagenomes</taxon>
        <taxon>ecological metagenomes</taxon>
    </lineage>
</organism>
<proteinExistence type="predicted"/>
<sequence>MGLTIVGWKPVVPFAEGGIPMNKKSGLLLVFCVGVFAACQNETESSTVDSVVSEKSSSVAAEAEESVAKTIIFSSGVRDGITRGDKYNYFALKGTAEGYDQVTTIIEGTAVDYRDTNNVWEFDYPYQGPSIKTEITFTTDTSVLYGDTGIDLDDLAPESYVTITFLPNDNPTITPPAFTVNEGEAQNFLSEDSGINELVTVMEIREIDALEALNPLGEKLLEVEIQYVNNGSVDTYIAPNYFSALDGEGKTLPLRYTHFWLNAVAPGESFTDTVYFDITSEGPYAIQFFDGAWIDSEEAGGTINDI</sequence>
<evidence type="ECO:0008006" key="2">
    <source>
        <dbReference type="Google" id="ProtNLM"/>
    </source>
</evidence>
<comment type="caution">
    <text evidence="1">The sequence shown here is derived from an EMBL/GenBank/DDBJ whole genome shotgun (WGS) entry which is preliminary data.</text>
</comment>
<dbReference type="AlphaFoldDB" id="A0A644WLK5"/>
<dbReference type="EMBL" id="VSSQ01001058">
    <property type="protein sequence ID" value="MPM04660.1"/>
    <property type="molecule type" value="Genomic_DNA"/>
</dbReference>
<gene>
    <name evidence="1" type="ORF">SDC9_50939</name>
</gene>
<evidence type="ECO:0000313" key="1">
    <source>
        <dbReference type="EMBL" id="MPM04660.1"/>
    </source>
</evidence>
<name>A0A644WLK5_9ZZZZ</name>